<protein>
    <submittedName>
        <fullName evidence="2">Uncharacterized protein</fullName>
    </submittedName>
</protein>
<dbReference type="PANTHER" id="PTHR35282">
    <property type="entry name" value="F5D14.24 PROTEIN"/>
    <property type="match status" value="1"/>
</dbReference>
<feature type="compositionally biased region" description="Polar residues" evidence="1">
    <location>
        <begin position="21"/>
        <end position="38"/>
    </location>
</feature>
<reference evidence="2" key="1">
    <citation type="submission" date="2012-05" db="EMBL/GenBank/DDBJ databases">
        <authorList>
            <person name="Krishnakumar V."/>
            <person name="Cheung F."/>
            <person name="Xiao Y."/>
            <person name="Chan A."/>
            <person name="Moskal W.A."/>
            <person name="Town C.D."/>
        </authorList>
    </citation>
    <scope>NUCLEOTIDE SEQUENCE</scope>
</reference>
<sequence length="82" mass="8915">MDIKSPNNKESTEATRESLIAISSSYSPDKNLESNSVSENKKSDGVAKPKCNQDDDFKSELISISYAESPDVKVSSPISMDV</sequence>
<name>I3T9Q0_LOTJA</name>
<organism evidence="2">
    <name type="scientific">Lotus japonicus</name>
    <name type="common">Lotus corniculatus var. japonicus</name>
    <dbReference type="NCBI Taxonomy" id="34305"/>
    <lineage>
        <taxon>Eukaryota</taxon>
        <taxon>Viridiplantae</taxon>
        <taxon>Streptophyta</taxon>
        <taxon>Embryophyta</taxon>
        <taxon>Tracheophyta</taxon>
        <taxon>Spermatophyta</taxon>
        <taxon>Magnoliopsida</taxon>
        <taxon>eudicotyledons</taxon>
        <taxon>Gunneridae</taxon>
        <taxon>Pentapetalae</taxon>
        <taxon>rosids</taxon>
        <taxon>fabids</taxon>
        <taxon>Fabales</taxon>
        <taxon>Fabaceae</taxon>
        <taxon>Papilionoideae</taxon>
        <taxon>50 kb inversion clade</taxon>
        <taxon>NPAAA clade</taxon>
        <taxon>Hologalegina</taxon>
        <taxon>robinioid clade</taxon>
        <taxon>Loteae</taxon>
        <taxon>Lotus</taxon>
    </lineage>
</organism>
<feature type="compositionally biased region" description="Basic and acidic residues" evidence="1">
    <location>
        <begin position="39"/>
        <end position="54"/>
    </location>
</feature>
<accession>I3T9Q0</accession>
<evidence type="ECO:0000256" key="1">
    <source>
        <dbReference type="SAM" id="MobiDB-lite"/>
    </source>
</evidence>
<dbReference type="Pfam" id="PF21737">
    <property type="entry name" value="DUF6865"/>
    <property type="match status" value="1"/>
</dbReference>
<dbReference type="InterPro" id="IPR049198">
    <property type="entry name" value="DUF6865"/>
</dbReference>
<feature type="region of interest" description="Disordered" evidence="1">
    <location>
        <begin position="1"/>
        <end position="54"/>
    </location>
</feature>
<dbReference type="PANTHER" id="PTHR35282:SF2">
    <property type="entry name" value="F5D14.24 PROTEIN"/>
    <property type="match status" value="1"/>
</dbReference>
<proteinExistence type="evidence at transcript level"/>
<evidence type="ECO:0000313" key="2">
    <source>
        <dbReference type="EMBL" id="AFK49242.1"/>
    </source>
</evidence>
<dbReference type="EMBL" id="BT149448">
    <property type="protein sequence ID" value="AFK49242.1"/>
    <property type="molecule type" value="mRNA"/>
</dbReference>
<dbReference type="AlphaFoldDB" id="I3T9Q0"/>